<feature type="compositionally biased region" description="Polar residues" evidence="4">
    <location>
        <begin position="1059"/>
        <end position="1068"/>
    </location>
</feature>
<feature type="compositionally biased region" description="Polar residues" evidence="4">
    <location>
        <begin position="1164"/>
        <end position="1178"/>
    </location>
</feature>
<feature type="compositionally biased region" description="Polar residues" evidence="4">
    <location>
        <begin position="564"/>
        <end position="579"/>
    </location>
</feature>
<feature type="compositionally biased region" description="Polar residues" evidence="4">
    <location>
        <begin position="753"/>
        <end position="763"/>
    </location>
</feature>
<feature type="compositionally biased region" description="Polar residues" evidence="4">
    <location>
        <begin position="371"/>
        <end position="385"/>
    </location>
</feature>
<feature type="compositionally biased region" description="Basic and acidic residues" evidence="4">
    <location>
        <begin position="1005"/>
        <end position="1014"/>
    </location>
</feature>
<dbReference type="Proteomes" id="UP000502823">
    <property type="component" value="Unassembled WGS sequence"/>
</dbReference>
<feature type="domain" description="VWFC" evidence="5">
    <location>
        <begin position="130"/>
        <end position="190"/>
    </location>
</feature>
<feature type="compositionally biased region" description="Basic and acidic residues" evidence="4">
    <location>
        <begin position="496"/>
        <end position="508"/>
    </location>
</feature>
<feature type="compositionally biased region" description="Basic and acidic residues" evidence="4">
    <location>
        <begin position="551"/>
        <end position="562"/>
    </location>
</feature>
<dbReference type="InParanoid" id="A0A6L2PGI2"/>
<evidence type="ECO:0000313" key="7">
    <source>
        <dbReference type="Proteomes" id="UP000502823"/>
    </source>
</evidence>
<feature type="compositionally biased region" description="Polar residues" evidence="4">
    <location>
        <begin position="1393"/>
        <end position="1403"/>
    </location>
</feature>
<feature type="compositionally biased region" description="Low complexity" evidence="4">
    <location>
        <begin position="1025"/>
        <end position="1039"/>
    </location>
</feature>
<feature type="compositionally biased region" description="Polar residues" evidence="4">
    <location>
        <begin position="617"/>
        <end position="630"/>
    </location>
</feature>
<feature type="compositionally biased region" description="Basic and acidic residues" evidence="4">
    <location>
        <begin position="836"/>
        <end position="850"/>
    </location>
</feature>
<dbReference type="InterPro" id="IPR052424">
    <property type="entry name" value="Kielin_Chordin-BMP_Reg"/>
</dbReference>
<feature type="compositionally biased region" description="Basic and acidic residues" evidence="4">
    <location>
        <begin position="468"/>
        <end position="480"/>
    </location>
</feature>
<feature type="region of interest" description="Disordered" evidence="4">
    <location>
        <begin position="1087"/>
        <end position="1188"/>
    </location>
</feature>
<dbReference type="EMBL" id="BLKM01007831">
    <property type="protein sequence ID" value="GFG31669.1"/>
    <property type="molecule type" value="Genomic_DNA"/>
</dbReference>
<feature type="compositionally biased region" description="Low complexity" evidence="4">
    <location>
        <begin position="1293"/>
        <end position="1311"/>
    </location>
</feature>
<name>A0A6L2PGI2_COPFO</name>
<reference evidence="7" key="1">
    <citation type="submission" date="2020-01" db="EMBL/GenBank/DDBJ databases">
        <title>Draft genome sequence of the Termite Coptotermes fromosanus.</title>
        <authorList>
            <person name="Itakura S."/>
            <person name="Yosikawa Y."/>
            <person name="Umezawa K."/>
        </authorList>
    </citation>
    <scope>NUCLEOTIDE SEQUENCE [LARGE SCALE GENOMIC DNA]</scope>
</reference>
<feature type="compositionally biased region" description="Basic and acidic residues" evidence="4">
    <location>
        <begin position="686"/>
        <end position="702"/>
    </location>
</feature>
<feature type="compositionally biased region" description="Polar residues" evidence="4">
    <location>
        <begin position="590"/>
        <end position="602"/>
    </location>
</feature>
<feature type="compositionally biased region" description="Polar residues" evidence="4">
    <location>
        <begin position="1127"/>
        <end position="1149"/>
    </location>
</feature>
<evidence type="ECO:0000256" key="4">
    <source>
        <dbReference type="SAM" id="MobiDB-lite"/>
    </source>
</evidence>
<feature type="compositionally biased region" description="Basic and acidic residues" evidence="4">
    <location>
        <begin position="305"/>
        <end position="317"/>
    </location>
</feature>
<dbReference type="SMART" id="SM00214">
    <property type="entry name" value="VWC"/>
    <property type="match status" value="2"/>
</dbReference>
<evidence type="ECO:0000313" key="6">
    <source>
        <dbReference type="EMBL" id="GFG31669.1"/>
    </source>
</evidence>
<feature type="compositionally biased region" description="Gly residues" evidence="4">
    <location>
        <begin position="1407"/>
        <end position="1418"/>
    </location>
</feature>
<keyword evidence="3" id="KW-0732">Signal</keyword>
<feature type="compositionally biased region" description="Polar residues" evidence="4">
    <location>
        <begin position="786"/>
        <end position="799"/>
    </location>
</feature>
<feature type="compositionally biased region" description="Polar residues" evidence="4">
    <location>
        <begin position="1513"/>
        <end position="1553"/>
    </location>
</feature>
<feature type="compositionally biased region" description="Polar residues" evidence="4">
    <location>
        <begin position="1560"/>
        <end position="1593"/>
    </location>
</feature>
<feature type="compositionally biased region" description="Polar residues" evidence="4">
    <location>
        <begin position="321"/>
        <end position="331"/>
    </location>
</feature>
<evidence type="ECO:0000256" key="3">
    <source>
        <dbReference type="ARBA" id="ARBA00022729"/>
    </source>
</evidence>
<dbReference type="Gene3D" id="2.10.70.10">
    <property type="entry name" value="Complement Module, domain 1"/>
    <property type="match status" value="1"/>
</dbReference>
<feature type="compositionally biased region" description="Polar residues" evidence="4">
    <location>
        <begin position="482"/>
        <end position="495"/>
    </location>
</feature>
<feature type="region of interest" description="Disordered" evidence="4">
    <location>
        <begin position="1388"/>
        <end position="1461"/>
    </location>
</feature>
<feature type="compositionally biased region" description="Basic and acidic residues" evidence="4">
    <location>
        <begin position="658"/>
        <end position="670"/>
    </location>
</feature>
<feature type="compositionally biased region" description="Polar residues" evidence="4">
    <location>
        <begin position="855"/>
        <end position="866"/>
    </location>
</feature>
<proteinExistence type="predicted"/>
<feature type="compositionally biased region" description="Basic and acidic residues" evidence="4">
    <location>
        <begin position="360"/>
        <end position="370"/>
    </location>
</feature>
<keyword evidence="7" id="KW-1185">Reference proteome</keyword>
<feature type="compositionally biased region" description="Basic and acidic residues" evidence="4">
    <location>
        <begin position="387"/>
        <end position="398"/>
    </location>
</feature>
<protein>
    <recommendedName>
        <fullName evidence="5">VWFC domain-containing protein</fullName>
    </recommendedName>
</protein>
<comment type="caution">
    <text evidence="6">The sequence shown here is derived from an EMBL/GenBank/DDBJ whole genome shotgun (WGS) entry which is preliminary data.</text>
</comment>
<keyword evidence="2" id="KW-0964">Secreted</keyword>
<feature type="compositionally biased region" description="Polar residues" evidence="4">
    <location>
        <begin position="537"/>
        <end position="550"/>
    </location>
</feature>
<feature type="compositionally biased region" description="Basic and acidic residues" evidence="4">
    <location>
        <begin position="633"/>
        <end position="645"/>
    </location>
</feature>
<feature type="region of interest" description="Disordered" evidence="4">
    <location>
        <begin position="1003"/>
        <end position="1068"/>
    </location>
</feature>
<evidence type="ECO:0000256" key="2">
    <source>
        <dbReference type="ARBA" id="ARBA00022525"/>
    </source>
</evidence>
<feature type="region of interest" description="Disordered" evidence="4">
    <location>
        <begin position="831"/>
        <end position="911"/>
    </location>
</feature>
<feature type="compositionally biased region" description="Basic and acidic residues" evidence="4">
    <location>
        <begin position="526"/>
        <end position="536"/>
    </location>
</feature>
<feature type="compositionally biased region" description="Basic and acidic residues" evidence="4">
    <location>
        <begin position="603"/>
        <end position="616"/>
    </location>
</feature>
<dbReference type="SUPFAM" id="SSF57603">
    <property type="entry name" value="FnI-like domain"/>
    <property type="match status" value="2"/>
</dbReference>
<feature type="compositionally biased region" description="Basic and acidic residues" evidence="4">
    <location>
        <begin position="332"/>
        <end position="342"/>
    </location>
</feature>
<comment type="subcellular location">
    <subcellularLocation>
        <location evidence="1">Secreted</location>
    </subcellularLocation>
</comment>
<feature type="region of interest" description="Disordered" evidence="4">
    <location>
        <begin position="1513"/>
        <end position="1593"/>
    </location>
</feature>
<dbReference type="OrthoDB" id="6132182at2759"/>
<dbReference type="PANTHER" id="PTHR46698:SF4">
    <property type="entry name" value="CROSSVEINLESS 2"/>
    <property type="match status" value="1"/>
</dbReference>
<feature type="compositionally biased region" description="Basic and acidic residues" evidence="4">
    <location>
        <begin position="442"/>
        <end position="456"/>
    </location>
</feature>
<feature type="compositionally biased region" description="Polar residues" evidence="4">
    <location>
        <begin position="399"/>
        <end position="412"/>
    </location>
</feature>
<dbReference type="GO" id="GO:0005576">
    <property type="term" value="C:extracellular region"/>
    <property type="evidence" value="ECO:0007669"/>
    <property type="project" value="UniProtKB-SubCell"/>
</dbReference>
<evidence type="ECO:0000256" key="1">
    <source>
        <dbReference type="ARBA" id="ARBA00004613"/>
    </source>
</evidence>
<feature type="compositionally biased region" description="Basic and acidic residues" evidence="4">
    <location>
        <begin position="713"/>
        <end position="724"/>
    </location>
</feature>
<feature type="compositionally biased region" description="Basic and acidic residues" evidence="4">
    <location>
        <begin position="1449"/>
        <end position="1461"/>
    </location>
</feature>
<dbReference type="PANTHER" id="PTHR46698">
    <property type="entry name" value="CROSSVEINLESS 2"/>
    <property type="match status" value="1"/>
</dbReference>
<feature type="compositionally biased region" description="Basic and acidic residues" evidence="4">
    <location>
        <begin position="1278"/>
        <end position="1292"/>
    </location>
</feature>
<dbReference type="GO" id="GO:0030513">
    <property type="term" value="P:positive regulation of BMP signaling pathway"/>
    <property type="evidence" value="ECO:0007669"/>
    <property type="project" value="TreeGrafter"/>
</dbReference>
<dbReference type="Pfam" id="PF23334">
    <property type="entry name" value="VWC2L_2nd"/>
    <property type="match status" value="1"/>
</dbReference>
<feature type="compositionally biased region" description="Basic and acidic residues" evidence="4">
    <location>
        <begin position="1150"/>
        <end position="1162"/>
    </location>
</feature>
<feature type="region of interest" description="Disordered" evidence="4">
    <location>
        <begin position="1278"/>
        <end position="1357"/>
    </location>
</feature>
<feature type="compositionally biased region" description="Polar residues" evidence="4">
    <location>
        <begin position="1040"/>
        <end position="1050"/>
    </location>
</feature>
<gene>
    <name evidence="6" type="ORF">Cfor_04795</name>
</gene>
<dbReference type="PROSITE" id="PS50184">
    <property type="entry name" value="VWFC_2"/>
    <property type="match status" value="1"/>
</dbReference>
<dbReference type="InterPro" id="IPR001007">
    <property type="entry name" value="VWF_dom"/>
</dbReference>
<sequence>MLHVRGLAERTCKHIRRTENSDQSTNWSSDGACVLLRESPLLTPVSRESSSNERGMYFDKSREKFANDSVCVSDDVLYKEDDVIPTASTCERCVCRPPDITCEIIKCEKKSGCRAIQRPSKCCPEYKCDCEADGRIYQNGERLENPESPCRVCYCQGGEIVCTVIKCYTREDCTPQYVTGKCCPKYDHCPPVDPTPLMFYTTPETSSESSRLSSVGYEADIARTSNISQENIQYNTVDTSKWSELLEEKGSAPMSGRNTLDDYGKDISLIQTSAETSDEKKNDRDKLHKDNTESYDESTIIGETSKTEGNYKAKLQEDNTEIYTESTGTNEESTRQENHKEGIQGNIEFYTESTHTGATSKRESNDKLELQQDTTEVYNESTGTGEMNEREGSNKEDLQQGNTEAYTESTGAGQTGRIEENDKVELPNNPEAYIEGAGTGETIKRQGSDKEEEQDKIQVYNESTGTKEMSKIEGNKKEELQQDTTEVYNESTDTGETSKTEGSNKEEMQQDNTDFYDESIGIRQRSKIEEKNKEEQQGNTEVYTEVTGNGETREMEGNDRGEAQGNTESYGDSTGTGETSKIKGNDKGVQVNTEVYTENTDTGETRKIEGNDKGEAQDNTEAYTESTGTGEASKIDGQEKEEIQVKSEVYTENAGTGERSKMEGNDKEMQQDNTEIYAASTATGEASKKEKNDKEELQKDDTEVYVENTGTGETRKREGNVKEELQEDGTDVLTESPGSPVPTHRSEEDKTDTSSGKITNKASETWFGETATAPNHHILESEGAKNNDNLDGEVSSTHATKTEDNDMVKDGGAVWYIGEVRESSTETIMYETSQETETHEITRNISEHNEGGSGTDPTQYETSVNNREGIVTGSTGGDDDIESLTGSGEIDQGNYHEDNTEAGNIEDSNTTAVPDKYTQLTEHESKDTVPVVTFQSNMELHQMDLVVPGLDNTKLQVDYDINTTEENPVFVIDSDINAISEYSSATNIPNITDFSSADDLNTSGLEDKTFHNSSEESENVNKGGSSTSSLTISTASLTTYPTTDITSDLQNTERKESSEPTTVQSETVYSRKNHLLVASLLMHDSATKTQNEEITSSTVDSTTPDILEGEHPSNTQESEQRTEQTEASVTETLQDVTAANSISDSNNMQESKKVPHISDEGVSHTVQNSESTTESDWNTAPEEETEKSVNFTAGAAEASEKILGTVGAFKNNKTANTTETSDILPKEWLKTQQVTTVTNPDAVRMDEDKSQTVFSHDKAEEFTSTVNYINDEGKYLYESRSGDRTDPPKETDTTNTDWATETTSATSISSANTDKIHDDPSNENNSQMLVHDVFNGNQSDKENGTDNASEEMNETTGEQGISTTIYNSHEREMPFWHELFSQHSKKHNEMEGSDTSTTDTISQGDPGFTGGGILGGPGENDSWISDAVRKSWNKQSNTFEKNYPESFGTEDKSTDDEQHGSDEPVFIKQVQSAVYSSSSYEMNSHDFYGIGDYYVSSSESGLTYNMTNVHSEATSPVTSTSSEEQSTDLTTASSRDNDNEGSSGQEYTNNETTMKLIESAETNRTETALESTTPGRLENIHSSGEITKSSEMNTTNLLEDNQNAESLDTKLDENVAMQKLEQALYDSSDSHQENYSI</sequence>
<evidence type="ECO:0000259" key="5">
    <source>
        <dbReference type="PROSITE" id="PS50184"/>
    </source>
</evidence>
<feature type="compositionally biased region" description="Polar residues" evidence="4">
    <location>
        <begin position="1087"/>
        <end position="1104"/>
    </location>
</feature>
<feature type="compositionally biased region" description="Basic and acidic residues" evidence="4">
    <location>
        <begin position="277"/>
        <end position="292"/>
    </location>
</feature>
<feature type="region of interest" description="Disordered" evidence="4">
    <location>
        <begin position="272"/>
        <end position="806"/>
    </location>
</feature>
<accession>A0A6L2PGI2</accession>
<organism evidence="6 7">
    <name type="scientific">Coptotermes formosanus</name>
    <name type="common">Formosan subterranean termite</name>
    <dbReference type="NCBI Taxonomy" id="36987"/>
    <lineage>
        <taxon>Eukaryota</taxon>
        <taxon>Metazoa</taxon>
        <taxon>Ecdysozoa</taxon>
        <taxon>Arthropoda</taxon>
        <taxon>Hexapoda</taxon>
        <taxon>Insecta</taxon>
        <taxon>Pterygota</taxon>
        <taxon>Neoptera</taxon>
        <taxon>Polyneoptera</taxon>
        <taxon>Dictyoptera</taxon>
        <taxon>Blattodea</taxon>
        <taxon>Blattoidea</taxon>
        <taxon>Termitoidae</taxon>
        <taxon>Rhinotermitidae</taxon>
        <taxon>Coptotermes</taxon>
    </lineage>
</organism>
<dbReference type="GO" id="GO:0036122">
    <property type="term" value="F:BMP binding"/>
    <property type="evidence" value="ECO:0007669"/>
    <property type="project" value="TreeGrafter"/>
</dbReference>